<evidence type="ECO:0000313" key="3">
    <source>
        <dbReference type="Proteomes" id="UP001302745"/>
    </source>
</evidence>
<sequence length="329" mass="36321">MARLYSDLDDEIGQFFSQASTTRAECDDLARTMFGGLVEPVLVQGATSYTVVVGLNREKIVQFRNMDVRLDMRMLDLARQVHGEVVPVGAALGQIGNDGQRQLAIYVMDRLPGDNYAMVRTSLAEEPQSQLAAVHSLASFFAQAWRRPVALDRCALSTIVTEFSSRLDDVSSSSILAARFRPALDEVRKHLPTLVSGDFPLALTHSDLNELNILVDGGSGIITGVIDWTDAGIQPFGLTLYVLEKFIGSMGRDGWVYLDNAGALRDEFWKAFAHYAGQVSHSQMKSMKVARKAGYLLRYGTFYSTGHKGVVGIESMSIEKRRLYLEAIV</sequence>
<dbReference type="InterPro" id="IPR002575">
    <property type="entry name" value="Aminoglycoside_PTrfase"/>
</dbReference>
<organism evidence="2 3">
    <name type="scientific">Chaetomidium leptoderma</name>
    <dbReference type="NCBI Taxonomy" id="669021"/>
    <lineage>
        <taxon>Eukaryota</taxon>
        <taxon>Fungi</taxon>
        <taxon>Dikarya</taxon>
        <taxon>Ascomycota</taxon>
        <taxon>Pezizomycotina</taxon>
        <taxon>Sordariomycetes</taxon>
        <taxon>Sordariomycetidae</taxon>
        <taxon>Sordariales</taxon>
        <taxon>Chaetomiaceae</taxon>
        <taxon>Chaetomidium</taxon>
    </lineage>
</organism>
<proteinExistence type="predicted"/>
<accession>A0AAN6ZVB7</accession>
<evidence type="ECO:0000313" key="2">
    <source>
        <dbReference type="EMBL" id="KAK4153320.1"/>
    </source>
</evidence>
<feature type="domain" description="Aminoglycoside phosphotransferase" evidence="1">
    <location>
        <begin position="58"/>
        <end position="236"/>
    </location>
</feature>
<dbReference type="Pfam" id="PF01636">
    <property type="entry name" value="APH"/>
    <property type="match status" value="1"/>
</dbReference>
<dbReference type="InterPro" id="IPR011009">
    <property type="entry name" value="Kinase-like_dom_sf"/>
</dbReference>
<protein>
    <recommendedName>
        <fullName evidence="1">Aminoglycoside phosphotransferase domain-containing protein</fullName>
    </recommendedName>
</protein>
<reference evidence="2" key="2">
    <citation type="submission" date="2023-05" db="EMBL/GenBank/DDBJ databases">
        <authorList>
            <consortium name="Lawrence Berkeley National Laboratory"/>
            <person name="Steindorff A."/>
            <person name="Hensen N."/>
            <person name="Bonometti L."/>
            <person name="Westerberg I."/>
            <person name="Brannstrom I.O."/>
            <person name="Guillou S."/>
            <person name="Cros-Aarteil S."/>
            <person name="Calhoun S."/>
            <person name="Haridas S."/>
            <person name="Kuo A."/>
            <person name="Mondo S."/>
            <person name="Pangilinan J."/>
            <person name="Riley R."/>
            <person name="Labutti K."/>
            <person name="Andreopoulos B."/>
            <person name="Lipzen A."/>
            <person name="Chen C."/>
            <person name="Yanf M."/>
            <person name="Daum C."/>
            <person name="Ng V."/>
            <person name="Clum A."/>
            <person name="Ohm R."/>
            <person name="Martin F."/>
            <person name="Silar P."/>
            <person name="Natvig D."/>
            <person name="Lalanne C."/>
            <person name="Gautier V."/>
            <person name="Ament-Velasquez S.L."/>
            <person name="Kruys A."/>
            <person name="Hutchinson M.I."/>
            <person name="Powell A.J."/>
            <person name="Barry K."/>
            <person name="Miller A.N."/>
            <person name="Grigoriev I.V."/>
            <person name="Debuchy R."/>
            <person name="Gladieux P."/>
            <person name="Thoren M.H."/>
            <person name="Johannesson H."/>
        </authorList>
    </citation>
    <scope>NUCLEOTIDE SEQUENCE</scope>
    <source>
        <strain evidence="2">CBS 538.74</strain>
    </source>
</reference>
<dbReference type="EMBL" id="MU856944">
    <property type="protein sequence ID" value="KAK4153320.1"/>
    <property type="molecule type" value="Genomic_DNA"/>
</dbReference>
<name>A0AAN6ZVB7_9PEZI</name>
<keyword evidence="3" id="KW-1185">Reference proteome</keyword>
<dbReference type="AlphaFoldDB" id="A0AAN6ZVB7"/>
<dbReference type="PANTHER" id="PTHR21310:SF59">
    <property type="entry name" value="AMINOGLYCOSIDE PHOSPHOTRANSFERASE DOMAIN-CONTAINING PROTEIN"/>
    <property type="match status" value="1"/>
</dbReference>
<comment type="caution">
    <text evidence="2">The sequence shown here is derived from an EMBL/GenBank/DDBJ whole genome shotgun (WGS) entry which is preliminary data.</text>
</comment>
<dbReference type="Proteomes" id="UP001302745">
    <property type="component" value="Unassembled WGS sequence"/>
</dbReference>
<evidence type="ECO:0000259" key="1">
    <source>
        <dbReference type="Pfam" id="PF01636"/>
    </source>
</evidence>
<gene>
    <name evidence="2" type="ORF">C8A00DRAFT_15436</name>
</gene>
<dbReference type="InterPro" id="IPR051678">
    <property type="entry name" value="AGP_Transferase"/>
</dbReference>
<dbReference type="PANTHER" id="PTHR21310">
    <property type="entry name" value="AMINOGLYCOSIDE PHOSPHOTRANSFERASE-RELATED-RELATED"/>
    <property type="match status" value="1"/>
</dbReference>
<dbReference type="SUPFAM" id="SSF56112">
    <property type="entry name" value="Protein kinase-like (PK-like)"/>
    <property type="match status" value="1"/>
</dbReference>
<reference evidence="2" key="1">
    <citation type="journal article" date="2023" name="Mol. Phylogenet. Evol.">
        <title>Genome-scale phylogeny and comparative genomics of the fungal order Sordariales.</title>
        <authorList>
            <person name="Hensen N."/>
            <person name="Bonometti L."/>
            <person name="Westerberg I."/>
            <person name="Brannstrom I.O."/>
            <person name="Guillou S."/>
            <person name="Cros-Aarteil S."/>
            <person name="Calhoun S."/>
            <person name="Haridas S."/>
            <person name="Kuo A."/>
            <person name="Mondo S."/>
            <person name="Pangilinan J."/>
            <person name="Riley R."/>
            <person name="LaButti K."/>
            <person name="Andreopoulos B."/>
            <person name="Lipzen A."/>
            <person name="Chen C."/>
            <person name="Yan M."/>
            <person name="Daum C."/>
            <person name="Ng V."/>
            <person name="Clum A."/>
            <person name="Steindorff A."/>
            <person name="Ohm R.A."/>
            <person name="Martin F."/>
            <person name="Silar P."/>
            <person name="Natvig D.O."/>
            <person name="Lalanne C."/>
            <person name="Gautier V."/>
            <person name="Ament-Velasquez S.L."/>
            <person name="Kruys A."/>
            <person name="Hutchinson M.I."/>
            <person name="Powell A.J."/>
            <person name="Barry K."/>
            <person name="Miller A.N."/>
            <person name="Grigoriev I.V."/>
            <person name="Debuchy R."/>
            <person name="Gladieux P."/>
            <person name="Hiltunen Thoren M."/>
            <person name="Johannesson H."/>
        </authorList>
    </citation>
    <scope>NUCLEOTIDE SEQUENCE</scope>
    <source>
        <strain evidence="2">CBS 538.74</strain>
    </source>
</reference>
<dbReference type="Gene3D" id="3.90.1200.10">
    <property type="match status" value="1"/>
</dbReference>